<feature type="domain" description="DNA2/NAM7 helicase-like C-terminal" evidence="2">
    <location>
        <begin position="100"/>
        <end position="282"/>
    </location>
</feature>
<proteinExistence type="predicted"/>
<dbReference type="PANTHER" id="PTHR10887">
    <property type="entry name" value="DNA2/NAM7 HELICASE FAMILY"/>
    <property type="match status" value="1"/>
</dbReference>
<name>A0A7J7KTJ0_BUGNE</name>
<sequence>MQERYVHIVSLLSDLRNQQHIETFRTAKVIGMTTTGAARMQSVLQQVGPEIVVVEEAAEVLEAHIITALSEHCKHLILIGDHQQLKPNPNVYELAKDYHLDMSLFERMVKNGVPLKTLDTQHRMRPEVSKFMKHIYEKLEDHESVLNRDLVEGMKSPVYFFNHSTKETADEMTMSHSNTFEADMVVGLTRYLLSQGSYTTKDITIITMYTGQLLLIKNKMPKREFEGIKITSVDNFQGEENKIIIISLVRSNDADNLGFVKIDNRVCVCLSRAQYGMYVFGNFDMLSRGSELWKNVVNEAKEAKELGSRLLLGCHMHQNITEIQTPGDFRNKSPTGGCRLPCNKKLNCGHICKMLCHNKDVEHKEYKCTEKCTKLLQPCNHPCPDAVMAYNVMGYAERHVSSTPAVSIKTRSASGAVNTADVRGPVDCRALLCHVTTHVTNI</sequence>
<dbReference type="InterPro" id="IPR041679">
    <property type="entry name" value="DNA2/NAM7-like_C"/>
</dbReference>
<dbReference type="InterPro" id="IPR027417">
    <property type="entry name" value="P-loop_NTPase"/>
</dbReference>
<dbReference type="AlphaFoldDB" id="A0A7J7KTJ0"/>
<accession>A0A7J7KTJ0</accession>
<dbReference type="GO" id="GO:0004386">
    <property type="term" value="F:helicase activity"/>
    <property type="evidence" value="ECO:0007669"/>
    <property type="project" value="InterPro"/>
</dbReference>
<dbReference type="Pfam" id="PF13087">
    <property type="entry name" value="AAA_12"/>
    <property type="match status" value="1"/>
</dbReference>
<dbReference type="OrthoDB" id="6144670at2759"/>
<evidence type="ECO:0000259" key="2">
    <source>
        <dbReference type="Pfam" id="PF13087"/>
    </source>
</evidence>
<comment type="caution">
    <text evidence="3">The sequence shown here is derived from an EMBL/GenBank/DDBJ whole genome shotgun (WGS) entry which is preliminary data.</text>
</comment>
<keyword evidence="4" id="KW-1185">Reference proteome</keyword>
<dbReference type="Proteomes" id="UP000593567">
    <property type="component" value="Unassembled WGS sequence"/>
</dbReference>
<feature type="domain" description="DNA2/NAM7 helicase helicase" evidence="1">
    <location>
        <begin position="18"/>
        <end position="87"/>
    </location>
</feature>
<dbReference type="EMBL" id="VXIV02000035">
    <property type="protein sequence ID" value="KAF6041494.1"/>
    <property type="molecule type" value="Genomic_DNA"/>
</dbReference>
<evidence type="ECO:0000313" key="4">
    <source>
        <dbReference type="Proteomes" id="UP000593567"/>
    </source>
</evidence>
<evidence type="ECO:0000313" key="3">
    <source>
        <dbReference type="EMBL" id="KAF6041494.1"/>
    </source>
</evidence>
<dbReference type="SUPFAM" id="SSF52540">
    <property type="entry name" value="P-loop containing nucleoside triphosphate hydrolases"/>
    <property type="match status" value="1"/>
</dbReference>
<dbReference type="InterPro" id="IPR047187">
    <property type="entry name" value="SF1_C_Upf1"/>
</dbReference>
<dbReference type="InterPro" id="IPR045055">
    <property type="entry name" value="DNA2/NAM7-like"/>
</dbReference>
<dbReference type="CDD" id="cd18808">
    <property type="entry name" value="SF1_C_Upf1"/>
    <property type="match status" value="1"/>
</dbReference>
<reference evidence="3" key="1">
    <citation type="submission" date="2020-06" db="EMBL/GenBank/DDBJ databases">
        <title>Draft genome of Bugula neritina, a colonial animal packing powerful symbionts and potential medicines.</title>
        <authorList>
            <person name="Rayko M."/>
        </authorList>
    </citation>
    <scope>NUCLEOTIDE SEQUENCE [LARGE SCALE GENOMIC DNA]</scope>
    <source>
        <strain evidence="3">Kwan_BN1</strain>
    </source>
</reference>
<organism evidence="3 4">
    <name type="scientific">Bugula neritina</name>
    <name type="common">Brown bryozoan</name>
    <name type="synonym">Sertularia neritina</name>
    <dbReference type="NCBI Taxonomy" id="10212"/>
    <lineage>
        <taxon>Eukaryota</taxon>
        <taxon>Metazoa</taxon>
        <taxon>Spiralia</taxon>
        <taxon>Lophotrochozoa</taxon>
        <taxon>Bryozoa</taxon>
        <taxon>Gymnolaemata</taxon>
        <taxon>Cheilostomatida</taxon>
        <taxon>Flustrina</taxon>
        <taxon>Buguloidea</taxon>
        <taxon>Bugulidae</taxon>
        <taxon>Bugula</taxon>
    </lineage>
</organism>
<dbReference type="PANTHER" id="PTHR10887:SF341">
    <property type="entry name" value="NFX1-TYPE ZINC FINGER-CONTAINING PROTEIN 1"/>
    <property type="match status" value="1"/>
</dbReference>
<dbReference type="Gene3D" id="3.40.50.300">
    <property type="entry name" value="P-loop containing nucleotide triphosphate hydrolases"/>
    <property type="match status" value="2"/>
</dbReference>
<dbReference type="Pfam" id="PF13086">
    <property type="entry name" value="AAA_11"/>
    <property type="match status" value="1"/>
</dbReference>
<dbReference type="GO" id="GO:0031048">
    <property type="term" value="P:regulatory ncRNA-mediated heterochromatin formation"/>
    <property type="evidence" value="ECO:0007669"/>
    <property type="project" value="TreeGrafter"/>
</dbReference>
<gene>
    <name evidence="3" type="ORF">EB796_000197</name>
</gene>
<evidence type="ECO:0000259" key="1">
    <source>
        <dbReference type="Pfam" id="PF13086"/>
    </source>
</evidence>
<dbReference type="FunFam" id="3.40.50.300:FF:001366">
    <property type="entry name" value="ATP binding protein, putative"/>
    <property type="match status" value="1"/>
</dbReference>
<dbReference type="CDD" id="cd17936">
    <property type="entry name" value="EEXXEc_NFX1"/>
    <property type="match status" value="1"/>
</dbReference>
<protein>
    <submittedName>
        <fullName evidence="3">ZNFX1</fullName>
    </submittedName>
</protein>
<dbReference type="GO" id="GO:0031380">
    <property type="term" value="C:nuclear RNA-directed RNA polymerase complex"/>
    <property type="evidence" value="ECO:0007669"/>
    <property type="project" value="TreeGrafter"/>
</dbReference>
<dbReference type="InterPro" id="IPR041677">
    <property type="entry name" value="DNA2/NAM7_AAA_11"/>
</dbReference>